<evidence type="ECO:0000256" key="3">
    <source>
        <dbReference type="ARBA" id="ARBA00022824"/>
    </source>
</evidence>
<keyword evidence="5 6" id="KW-0472">Membrane</keyword>
<dbReference type="Pfam" id="PF11779">
    <property type="entry name" value="SPT_ssu-like"/>
    <property type="match status" value="1"/>
</dbReference>
<dbReference type="InterPro" id="IPR024512">
    <property type="entry name" value="Ser_palmitoyltrfase_ssu-like"/>
</dbReference>
<keyword evidence="3" id="KW-0256">Endoplasmic reticulum</keyword>
<evidence type="ECO:0000313" key="7">
    <source>
        <dbReference type="EMBL" id="KAL3427056.1"/>
    </source>
</evidence>
<dbReference type="Proteomes" id="UP001629113">
    <property type="component" value="Unassembled WGS sequence"/>
</dbReference>
<accession>A0ABR4PW16</accession>
<comment type="subcellular location">
    <subcellularLocation>
        <location evidence="1">Endoplasmic reticulum membrane</location>
        <topology evidence="1">Multi-pass membrane protein</topology>
    </subcellularLocation>
</comment>
<protein>
    <submittedName>
        <fullName evidence="7">Uncharacterized protein</fullName>
    </submittedName>
</protein>
<dbReference type="EMBL" id="JBFCZG010000001">
    <property type="protein sequence ID" value="KAL3427056.1"/>
    <property type="molecule type" value="Genomic_DNA"/>
</dbReference>
<evidence type="ECO:0000256" key="5">
    <source>
        <dbReference type="ARBA" id="ARBA00023136"/>
    </source>
</evidence>
<reference evidence="7 8" key="1">
    <citation type="submission" date="2024-06" db="EMBL/GenBank/DDBJ databases">
        <title>Complete genome of Phlyctema vagabunda strain 19-DSS-EL-015.</title>
        <authorList>
            <person name="Fiorenzani C."/>
        </authorList>
    </citation>
    <scope>NUCLEOTIDE SEQUENCE [LARGE SCALE GENOMIC DNA]</scope>
    <source>
        <strain evidence="7 8">19-DSS-EL-015</strain>
    </source>
</reference>
<evidence type="ECO:0000256" key="4">
    <source>
        <dbReference type="ARBA" id="ARBA00022989"/>
    </source>
</evidence>
<feature type="transmembrane region" description="Helical" evidence="6">
    <location>
        <begin position="33"/>
        <end position="54"/>
    </location>
</feature>
<keyword evidence="8" id="KW-1185">Reference proteome</keyword>
<keyword evidence="4 6" id="KW-1133">Transmembrane helix</keyword>
<evidence type="ECO:0000256" key="6">
    <source>
        <dbReference type="SAM" id="Phobius"/>
    </source>
</evidence>
<comment type="caution">
    <text evidence="7">The sequence shown here is derived from an EMBL/GenBank/DDBJ whole genome shotgun (WGS) entry which is preliminary data.</text>
</comment>
<evidence type="ECO:0000313" key="8">
    <source>
        <dbReference type="Proteomes" id="UP001629113"/>
    </source>
</evidence>
<evidence type="ECO:0000256" key="1">
    <source>
        <dbReference type="ARBA" id="ARBA00004477"/>
    </source>
</evidence>
<gene>
    <name evidence="7" type="ORF">PVAG01_00565</name>
</gene>
<sequence>MSMLESTFRWLKRKRYQYEVTFSLYMLTPTEKFIFNSFLFLFFSMIIIAMTLYLPQHIAFLTNRAWFYYHGDEEGLVGSGVKSVIESAGATSTVLVEKVKETIAQGVESTVLGASKEL</sequence>
<proteinExistence type="predicted"/>
<organism evidence="7 8">
    <name type="scientific">Phlyctema vagabunda</name>
    <dbReference type="NCBI Taxonomy" id="108571"/>
    <lineage>
        <taxon>Eukaryota</taxon>
        <taxon>Fungi</taxon>
        <taxon>Dikarya</taxon>
        <taxon>Ascomycota</taxon>
        <taxon>Pezizomycotina</taxon>
        <taxon>Leotiomycetes</taxon>
        <taxon>Helotiales</taxon>
        <taxon>Dermateaceae</taxon>
        <taxon>Phlyctema</taxon>
    </lineage>
</organism>
<evidence type="ECO:0000256" key="2">
    <source>
        <dbReference type="ARBA" id="ARBA00022692"/>
    </source>
</evidence>
<keyword evidence="2 6" id="KW-0812">Transmembrane</keyword>
<name>A0ABR4PW16_9HELO</name>